<organism evidence="2 3">
    <name type="scientific">Anopheles minimus</name>
    <dbReference type="NCBI Taxonomy" id="112268"/>
    <lineage>
        <taxon>Eukaryota</taxon>
        <taxon>Metazoa</taxon>
        <taxon>Ecdysozoa</taxon>
        <taxon>Arthropoda</taxon>
        <taxon>Hexapoda</taxon>
        <taxon>Insecta</taxon>
        <taxon>Pterygota</taxon>
        <taxon>Neoptera</taxon>
        <taxon>Endopterygota</taxon>
        <taxon>Diptera</taxon>
        <taxon>Nematocera</taxon>
        <taxon>Culicoidea</taxon>
        <taxon>Culicidae</taxon>
        <taxon>Anophelinae</taxon>
        <taxon>Anopheles</taxon>
    </lineage>
</organism>
<reference evidence="3" key="1">
    <citation type="submission" date="2013-03" db="EMBL/GenBank/DDBJ databases">
        <title>The Genome Sequence of Anopheles minimus MINIMUS1.</title>
        <authorList>
            <consortium name="The Broad Institute Genomics Platform"/>
            <person name="Neafsey D.E."/>
            <person name="Walton C."/>
            <person name="Walker B."/>
            <person name="Young S.K."/>
            <person name="Zeng Q."/>
            <person name="Gargeya S."/>
            <person name="Fitzgerald M."/>
            <person name="Haas B."/>
            <person name="Abouelleil A."/>
            <person name="Allen A.W."/>
            <person name="Alvarado L."/>
            <person name="Arachchi H.M."/>
            <person name="Berlin A.M."/>
            <person name="Chapman S.B."/>
            <person name="Gainer-Dewar J."/>
            <person name="Goldberg J."/>
            <person name="Griggs A."/>
            <person name="Gujja S."/>
            <person name="Hansen M."/>
            <person name="Howarth C."/>
            <person name="Imamovic A."/>
            <person name="Ireland A."/>
            <person name="Larimer J."/>
            <person name="McCowan C."/>
            <person name="Murphy C."/>
            <person name="Pearson M."/>
            <person name="Poon T.W."/>
            <person name="Priest M."/>
            <person name="Roberts A."/>
            <person name="Saif S."/>
            <person name="Shea T."/>
            <person name="Sisk P."/>
            <person name="Sykes S."/>
            <person name="Wortman J."/>
            <person name="Nusbaum C."/>
            <person name="Birren B."/>
        </authorList>
    </citation>
    <scope>NUCLEOTIDE SEQUENCE [LARGE SCALE GENOMIC DNA]</scope>
    <source>
        <strain evidence="3">MINIMUS1</strain>
    </source>
</reference>
<evidence type="ECO:0000313" key="2">
    <source>
        <dbReference type="EnsemblMetazoa" id="AMIN015867-PA"/>
    </source>
</evidence>
<proteinExistence type="predicted"/>
<protein>
    <recommendedName>
        <fullName evidence="1">CHK kinase-like domain-containing protein</fullName>
    </recommendedName>
</protein>
<accession>A0A1Y9IVY6</accession>
<reference evidence="2" key="2">
    <citation type="submission" date="2020-05" db="UniProtKB">
        <authorList>
            <consortium name="EnsemblMetazoa"/>
        </authorList>
    </citation>
    <scope>IDENTIFICATION</scope>
    <source>
        <strain evidence="2">MINIMUS1</strain>
    </source>
</reference>
<name>A0A1Y9IVY6_9DIPT</name>
<dbReference type="SMART" id="SM00587">
    <property type="entry name" value="CHK"/>
    <property type="match status" value="2"/>
</dbReference>
<evidence type="ECO:0000313" key="3">
    <source>
        <dbReference type="Proteomes" id="UP000075920"/>
    </source>
</evidence>
<dbReference type="AlphaFoldDB" id="A0A1Y9IVY6"/>
<dbReference type="InterPro" id="IPR011009">
    <property type="entry name" value="Kinase-like_dom_sf"/>
</dbReference>
<dbReference type="Gene3D" id="3.90.1200.10">
    <property type="match status" value="2"/>
</dbReference>
<dbReference type="PANTHER" id="PTHR11012">
    <property type="entry name" value="PROTEIN KINASE-LIKE DOMAIN-CONTAINING"/>
    <property type="match status" value="1"/>
</dbReference>
<evidence type="ECO:0000259" key="1">
    <source>
        <dbReference type="SMART" id="SM00587"/>
    </source>
</evidence>
<keyword evidence="3" id="KW-1185">Reference proteome</keyword>
<dbReference type="InterPro" id="IPR004119">
    <property type="entry name" value="EcKL"/>
</dbReference>
<dbReference type="VEuPathDB" id="VectorBase:AMIN015867"/>
<dbReference type="Pfam" id="PF02958">
    <property type="entry name" value="EcKL"/>
    <property type="match status" value="2"/>
</dbReference>
<sequence length="848" mass="97172">MTSSDVSVPEWMTNEYFVDAIAVKLELPPTAFTITDLDVRKATEAGDNYASILYRVRVSVRVHDGDKQMDVSLIVKALPKLGLSDEMIKMMNLFPKEMAMYTDILPVMEGMYHARGRTGVAFGPQCLKHSTEPTDILVMEDLRDRNFTMANRRQGMDMEHTRLVLRRMAQFHAASVVTEQQRGPYGELFKEGMFKEEGRAMTEQFQKGQADFFQKMMHGWSEKESFYANLLKHWGMDLFDCLLIMTRAKPDKFNVLNHGDMWCNNVLFHYNEDGEPNDILLIDYQISFWSSPAIDLLYFIMTSVNGDLKLSQMNYMIEYYHEQLVESLTFLGYSGKVPLLKELHSDITAHQLFGLMICFSILPICLMEKTDDASMDLMLDQGDAGTAFKLKMYNNPAYVKQMEQILNYFYDMGVMDILQIGTQRTSRIECDPSLELPLWLDREFLEHIVDSKYGVGSADKRIVRSVYVKNAAKKGDSYASALYSAKVSLLWQDKATEETLSLIIKAPPKGIAASYTLDKEMYVRELYLYEQLIPEFEKMYRDNGVSVKLGPRYYKPRVGLPVDVIVLEDLTISGFRLANRQEGLDKAHVEAVLEHLALFHAASAVYCASGNTLPKELIESSTDREMASKTDKLFAPSLDSMFKYMKEWDFAADYVDALETVSRQIYSLLVDTWTIDVNGFNVLNHGDAWLNNMLFAYDGETVERVAMVDYQYPSWGSPVFDLIHFLFSSVRGDLKLSKQAYFLRHYQERLVHNLVQLGYSKPLPTLQQLHIDFNNRLSAAVKTTVIDLPYVLADPSEDASQEAAIVQTEAGQRFQKLLFDNDRFKEHMRLLLPYFRSRGVLVAEAAKL</sequence>
<dbReference type="SUPFAM" id="SSF56112">
    <property type="entry name" value="Protein kinase-like (PK-like)"/>
    <property type="match status" value="2"/>
</dbReference>
<dbReference type="Proteomes" id="UP000075920">
    <property type="component" value="Unassembled WGS sequence"/>
</dbReference>
<feature type="domain" description="CHK kinase-like" evidence="1">
    <location>
        <begin position="565"/>
        <end position="756"/>
    </location>
</feature>
<dbReference type="EnsemblMetazoa" id="AMIN015867-RA">
    <property type="protein sequence ID" value="AMIN015867-PA"/>
    <property type="gene ID" value="AMIN015867"/>
</dbReference>
<feature type="domain" description="CHK kinase-like" evidence="1">
    <location>
        <begin position="137"/>
        <end position="330"/>
    </location>
</feature>
<dbReference type="PANTHER" id="PTHR11012:SF6">
    <property type="entry name" value="CHK DOMAIN OV1-RELATED"/>
    <property type="match status" value="1"/>
</dbReference>
<dbReference type="InterPro" id="IPR015897">
    <property type="entry name" value="CHK_kinase-like"/>
</dbReference>